<proteinExistence type="predicted"/>
<dbReference type="GO" id="GO:0004553">
    <property type="term" value="F:hydrolase activity, hydrolyzing O-glycosyl compounds"/>
    <property type="evidence" value="ECO:0007669"/>
    <property type="project" value="UniProtKB-ARBA"/>
</dbReference>
<comment type="caution">
    <text evidence="2">The sequence shown here is derived from an EMBL/GenBank/DDBJ whole genome shotgun (WGS) entry which is preliminary data.</text>
</comment>
<feature type="chain" id="PRO_5035179016" evidence="1">
    <location>
        <begin position="29"/>
        <end position="1312"/>
    </location>
</feature>
<dbReference type="InterPro" id="IPR026341">
    <property type="entry name" value="T9SS_type_B"/>
</dbReference>
<dbReference type="InterPro" id="IPR013320">
    <property type="entry name" value="ConA-like_dom_sf"/>
</dbReference>
<evidence type="ECO:0000313" key="2">
    <source>
        <dbReference type="EMBL" id="NNV54315.1"/>
    </source>
</evidence>
<feature type="signal peptide" evidence="1">
    <location>
        <begin position="1"/>
        <end position="28"/>
    </location>
</feature>
<evidence type="ECO:0000256" key="1">
    <source>
        <dbReference type="SAM" id="SignalP"/>
    </source>
</evidence>
<dbReference type="Gene3D" id="2.60.120.200">
    <property type="match status" value="1"/>
</dbReference>
<dbReference type="SUPFAM" id="SSF49899">
    <property type="entry name" value="Concanavalin A-like lectins/glucanases"/>
    <property type="match status" value="1"/>
</dbReference>
<dbReference type="EMBL" id="WHPF01000002">
    <property type="protein sequence ID" value="NNV54315.1"/>
    <property type="molecule type" value="Genomic_DNA"/>
</dbReference>
<keyword evidence="1" id="KW-0732">Signal</keyword>
<keyword evidence="3" id="KW-1185">Reference proteome</keyword>
<gene>
    <name evidence="2" type="ORF">GD597_02505</name>
</gene>
<organism evidence="2 3">
    <name type="scientific">Limnovirga soli</name>
    <dbReference type="NCBI Taxonomy" id="2656915"/>
    <lineage>
        <taxon>Bacteria</taxon>
        <taxon>Pseudomonadati</taxon>
        <taxon>Bacteroidota</taxon>
        <taxon>Chitinophagia</taxon>
        <taxon>Chitinophagales</taxon>
        <taxon>Chitinophagaceae</taxon>
        <taxon>Limnovirga</taxon>
    </lineage>
</organism>
<reference evidence="2" key="1">
    <citation type="submission" date="2019-10" db="EMBL/GenBank/DDBJ databases">
        <title>Draft genome sequence of Panacibacter sp. KCS-6.</title>
        <authorList>
            <person name="Yim K.J."/>
        </authorList>
    </citation>
    <scope>NUCLEOTIDE SEQUENCE</scope>
    <source>
        <strain evidence="2">KCS-6</strain>
    </source>
</reference>
<dbReference type="NCBIfam" id="TIGR04131">
    <property type="entry name" value="Bac_Flav_CTERM"/>
    <property type="match status" value="1"/>
</dbReference>
<dbReference type="Pfam" id="PF13385">
    <property type="entry name" value="Laminin_G_3"/>
    <property type="match status" value="1"/>
</dbReference>
<name>A0A8J8FA58_9BACT</name>
<accession>A0A8J8FA58</accession>
<dbReference type="GO" id="GO:0005975">
    <property type="term" value="P:carbohydrate metabolic process"/>
    <property type="evidence" value="ECO:0007669"/>
    <property type="project" value="UniProtKB-ARBA"/>
</dbReference>
<dbReference type="Pfam" id="PF13585">
    <property type="entry name" value="CHU_C"/>
    <property type="match status" value="1"/>
</dbReference>
<evidence type="ECO:0000313" key="3">
    <source>
        <dbReference type="Proteomes" id="UP000598971"/>
    </source>
</evidence>
<sequence length="1312" mass="141554">MPVKPMCQKITKAFLLIFFGVLNLSLHAQLTKSTIKQLNINSSSKDSVNESTLSGCINNWLYLNGTKSSVTIGDLDITGNEVTIEALFNRTIPYTTPNEIYAGDIVSKHLDPKDVNYLLRPNTAEITTTDGYFRTPDICDIDLNKTYHVALVYNGKKLKFYRNGFLMSETPCTGNMITNDWPTTFGTTAYPPNNLPVDFTGFINEVRIWNKARSQNQIKQYANSSLPNPTTQNGLLAYYVFDDLKNKQGNSQWDGQLNNFATINKNNPECVSFILDSCGTIIQPDTTVTAEFTIPDTVCINTPITINNTTTGGNSFFWNFCTADIKQIPEGTNLGNIDGLLSTPVFMDYVLVNNNYYGFLINHNPGKLIRLDFGNSLLNIPTTVDLGNFGGIIPVTTGAEGIQVVQNEGNWYAIIVGGWQQSGSTPRILKIAFGTDITNNSPIARDWGNLGDMSQPIDLHVFKDNDIWYGFTTNAENNTITRFNFSNSFENTPTAQNLGNLGDLQYPTGIYAINNQGNWYLFITNDNGTITRLDFGASLLNSPVANNLGILNGSLKSPRDITIMQFCDQIIGFAVNGNSAYNDIVQLDFHNNLSSAPTLTSLGNIGNLSFPHSISKLFRVGADLYSFITNASNNTITRLKFPGCTNASIANSTDSLPPQVQYSSPGTYNINLMVNEGLPTQTSICKSIVVIGPPAKAAIIDTAFCVGDSIQITANAAASHVWNTGSTASNIIIKTPGLYWVDNSNYGCTSRDSIQVNSIASPTVNLGNDTTLCETDSILLNAENAGADFNWQDGNNNQFYNAAAGKTYTVLVTNSNGCVAKDTIQINAFPAINLTINNDTTICAGSSIQLHATGNNINIYNWESSQTLSANNISNPVSFPLDTSFYTIKVTDIHGCTDTDTFFVNLAPLPTLTTIGDTAICFGTTISLLANGTGNTYQWSPSTGLSNPNIANPLASPIANTKYIVTTLNNAKCSATDTVNININPLPTIQVSNDTTTCNGNSVTLNALAPQANSFSWLPAGSLNNAQIANPVASPLQTTLYHLTVTGINGCNNTDSVLISVLPKPVFAVNPANANLCIGDSVLLSASGGDIYNWFPTASALTPGSAQTMVFPSQPTLYKVIITNTTCNVTDSVFTNITTSPKPVYTITKSNDVDCIVGQSRLNATGGALYNWSPAATLSNSTIANPVATPSQTTTYYLQLTGANGCVITDSIQVKVIIGNVQNGYLLPTAFTPNGDGLNDCFGVKSWGNLSRLEMNIYNRWGQLLFHSTNASNCWDGTYKGVPQPAGTFVYQIKATSICGDIYRKGSIILIK</sequence>
<dbReference type="Proteomes" id="UP000598971">
    <property type="component" value="Unassembled WGS sequence"/>
</dbReference>
<protein>
    <submittedName>
        <fullName evidence="2">T9SS type B sorting domain-containing protein</fullName>
    </submittedName>
</protein>